<proteinExistence type="predicted"/>
<evidence type="ECO:0000313" key="4">
    <source>
        <dbReference type="Proteomes" id="UP000028834"/>
    </source>
</evidence>
<feature type="compositionally biased region" description="Polar residues" evidence="1">
    <location>
        <begin position="315"/>
        <end position="344"/>
    </location>
</feature>
<feature type="signal peptide" evidence="2">
    <location>
        <begin position="1"/>
        <end position="24"/>
    </location>
</feature>
<dbReference type="OrthoDB" id="331226at2759"/>
<dbReference type="VEuPathDB" id="ToxoDB:TGRUB_243130"/>
<name>A0A086LU75_TOXGO</name>
<protein>
    <submittedName>
        <fullName evidence="3">Toxoplasma gondii family A protein</fullName>
    </submittedName>
</protein>
<evidence type="ECO:0000256" key="1">
    <source>
        <dbReference type="SAM" id="MobiDB-lite"/>
    </source>
</evidence>
<gene>
    <name evidence="3" type="ORF">TGRUB_243130</name>
</gene>
<reference evidence="3 4" key="1">
    <citation type="submission" date="2014-05" db="EMBL/GenBank/DDBJ databases">
        <authorList>
            <person name="Sibley D."/>
            <person name="Venepally P."/>
            <person name="Karamycheva S."/>
            <person name="Hadjithomas M."/>
            <person name="Khan A."/>
            <person name="Brunk B."/>
            <person name="Roos D."/>
            <person name="Caler E."/>
            <person name="Lorenzi H."/>
        </authorList>
    </citation>
    <scope>NUCLEOTIDE SEQUENCE [LARGE SCALE GENOMIC DNA]</scope>
    <source>
        <strain evidence="3 4">RUB</strain>
    </source>
</reference>
<evidence type="ECO:0000256" key="2">
    <source>
        <dbReference type="SAM" id="SignalP"/>
    </source>
</evidence>
<accession>A0A086LU75</accession>
<keyword evidence="2" id="KW-0732">Signal</keyword>
<feature type="compositionally biased region" description="Polar residues" evidence="1">
    <location>
        <begin position="295"/>
        <end position="308"/>
    </location>
</feature>
<dbReference type="AlphaFoldDB" id="A0A086LU75"/>
<organism evidence="3 4">
    <name type="scientific">Toxoplasma gondii RUB</name>
    <dbReference type="NCBI Taxonomy" id="935652"/>
    <lineage>
        <taxon>Eukaryota</taxon>
        <taxon>Sar</taxon>
        <taxon>Alveolata</taxon>
        <taxon>Apicomplexa</taxon>
        <taxon>Conoidasida</taxon>
        <taxon>Coccidia</taxon>
        <taxon>Eucoccidiorida</taxon>
        <taxon>Eimeriorina</taxon>
        <taxon>Sarcocystidae</taxon>
        <taxon>Toxoplasma</taxon>
    </lineage>
</organism>
<feature type="compositionally biased region" description="Low complexity" evidence="1">
    <location>
        <begin position="163"/>
        <end position="204"/>
    </location>
</feature>
<dbReference type="Proteomes" id="UP000028834">
    <property type="component" value="Unassembled WGS sequence"/>
</dbReference>
<feature type="compositionally biased region" description="Polar residues" evidence="1">
    <location>
        <begin position="356"/>
        <end position="370"/>
    </location>
</feature>
<feature type="chain" id="PRO_5001810469" evidence="2">
    <location>
        <begin position="25"/>
        <end position="433"/>
    </location>
</feature>
<dbReference type="EMBL" id="AFYV02001980">
    <property type="protein sequence ID" value="KFG60193.1"/>
    <property type="molecule type" value="Genomic_DNA"/>
</dbReference>
<feature type="compositionally biased region" description="Gly residues" evidence="1">
    <location>
        <begin position="205"/>
        <end position="220"/>
    </location>
</feature>
<sequence>MACQALRAALLAFLVAITVPGAPSEASGSETEPDFIVTIRSNGVEENTQQVFSLRPSATLRVVDESAKAFFLPQSATADQDSAPAYNFAYVFENGRCNFERTVAYKDAFPGHSQSLWVRSSSHENAGGNVPEGGIPIYTFTNPPAEHLNGGVSFCVRFTTDSAATSTTTKSPTGAVESTTRPSESTESSSSGPTVSSGSTSQSSGGEGTLPGSGAEGGTSGDSSENADDAAHPQVPQPPASVPPSQPPNTNEEEEDKDTGSGEAHENGPGVEGPNKGDAGNGSADSGPSGVVPDQTETQAQLEPSGTGNDFPVADSSSALPQQSQDPQHITNNKEPALSDSTDLAGSKAPDHSAETPASTMSQGAVTGSAGNDGVAEGNARLRRLSDTETSSIKYLTIIVHSAAVGSSAGTLTLSAALLSITATFCLAFDYGI</sequence>
<comment type="caution">
    <text evidence="3">The sequence shown here is derived from an EMBL/GenBank/DDBJ whole genome shotgun (WGS) entry which is preliminary data.</text>
</comment>
<evidence type="ECO:0000313" key="3">
    <source>
        <dbReference type="EMBL" id="KFG60193.1"/>
    </source>
</evidence>
<feature type="region of interest" description="Disordered" evidence="1">
    <location>
        <begin position="163"/>
        <end position="375"/>
    </location>
</feature>
<feature type="compositionally biased region" description="Pro residues" evidence="1">
    <location>
        <begin position="235"/>
        <end position="247"/>
    </location>
</feature>